<accession>A0A0F5FVL5</accession>
<name>A0A0F5FVL5_9HYPH</name>
<dbReference type="Pfam" id="PF07081">
    <property type="entry name" value="DUF1349"/>
    <property type="match status" value="1"/>
</dbReference>
<dbReference type="OrthoDB" id="9814707at2"/>
<dbReference type="PANTHER" id="PTHR35332:SF2">
    <property type="entry name" value="REGULATION OF ENOLASE PROTEIN 1"/>
    <property type="match status" value="1"/>
</dbReference>
<dbReference type="InterPro" id="IPR009784">
    <property type="entry name" value="DUF1349"/>
</dbReference>
<keyword evidence="2" id="KW-1185">Reference proteome</keyword>
<dbReference type="Proteomes" id="UP000033632">
    <property type="component" value="Unassembled WGS sequence"/>
</dbReference>
<dbReference type="Gene3D" id="2.60.120.200">
    <property type="match status" value="2"/>
</dbReference>
<evidence type="ECO:0008006" key="3">
    <source>
        <dbReference type="Google" id="ProtNLM"/>
    </source>
</evidence>
<proteinExistence type="predicted"/>
<reference evidence="1 2" key="1">
    <citation type="submission" date="2015-03" db="EMBL/GenBank/DDBJ databases">
        <authorList>
            <person name="Hassan Y.I."/>
            <person name="Lepp D."/>
            <person name="Li X.-Z."/>
            <person name="Zhou T."/>
        </authorList>
    </citation>
    <scope>NUCLEOTIDE SEQUENCE [LARGE SCALE GENOMIC DNA]</scope>
    <source>
        <strain evidence="1 2">BD-c194</strain>
    </source>
</reference>
<dbReference type="PATRIC" id="fig|443610.3.peg.4193"/>
<sequence length="98" mass="11153">MPIPLPWLNPPPEWRAEGDTLTVRTGRETDFWNATFYGFARVEFRLPEGDWRLARLCHLDMDDVVMVGPMACSPQGEGLEVRFSGFEVAPPIPRELHG</sequence>
<dbReference type="AlphaFoldDB" id="A0A0F5FVL5"/>
<gene>
    <name evidence="1" type="ORF">VE25_08095</name>
</gene>
<dbReference type="STRING" id="443610.VE25_08095"/>
<protein>
    <recommendedName>
        <fullName evidence="3">DUF1349 domain-containing protein</fullName>
    </recommendedName>
</protein>
<dbReference type="EMBL" id="JZEX01000087">
    <property type="protein sequence ID" value="KKB12217.1"/>
    <property type="molecule type" value="Genomic_DNA"/>
</dbReference>
<organism evidence="1 2">
    <name type="scientific">Devosia geojensis</name>
    <dbReference type="NCBI Taxonomy" id="443610"/>
    <lineage>
        <taxon>Bacteria</taxon>
        <taxon>Pseudomonadati</taxon>
        <taxon>Pseudomonadota</taxon>
        <taxon>Alphaproteobacteria</taxon>
        <taxon>Hyphomicrobiales</taxon>
        <taxon>Devosiaceae</taxon>
        <taxon>Devosia</taxon>
    </lineage>
</organism>
<dbReference type="RefSeq" id="WP_046108106.1">
    <property type="nucleotide sequence ID" value="NZ_JZEX01000087.1"/>
</dbReference>
<evidence type="ECO:0000313" key="2">
    <source>
        <dbReference type="Proteomes" id="UP000033632"/>
    </source>
</evidence>
<dbReference type="PANTHER" id="PTHR35332">
    <property type="entry name" value="REGULATION OF ENOLASE PROTEIN 1"/>
    <property type="match status" value="1"/>
</dbReference>
<comment type="caution">
    <text evidence="1">The sequence shown here is derived from an EMBL/GenBank/DDBJ whole genome shotgun (WGS) entry which is preliminary data.</text>
</comment>
<evidence type="ECO:0000313" key="1">
    <source>
        <dbReference type="EMBL" id="KKB12217.1"/>
    </source>
</evidence>